<organism evidence="2 3">
    <name type="scientific">Elasticomyces elasticus</name>
    <dbReference type="NCBI Taxonomy" id="574655"/>
    <lineage>
        <taxon>Eukaryota</taxon>
        <taxon>Fungi</taxon>
        <taxon>Dikarya</taxon>
        <taxon>Ascomycota</taxon>
        <taxon>Pezizomycotina</taxon>
        <taxon>Dothideomycetes</taxon>
        <taxon>Dothideomycetidae</taxon>
        <taxon>Mycosphaerellales</taxon>
        <taxon>Teratosphaeriaceae</taxon>
        <taxon>Elasticomyces</taxon>
    </lineage>
</organism>
<evidence type="ECO:0000313" key="3">
    <source>
        <dbReference type="Proteomes" id="UP001310594"/>
    </source>
</evidence>
<reference evidence="2" key="1">
    <citation type="submission" date="2023-08" db="EMBL/GenBank/DDBJ databases">
        <title>Black Yeasts Isolated from many extreme environments.</title>
        <authorList>
            <person name="Coleine C."/>
            <person name="Stajich J.E."/>
            <person name="Selbmann L."/>
        </authorList>
    </citation>
    <scope>NUCLEOTIDE SEQUENCE</scope>
    <source>
        <strain evidence="2">CCFEE 5810</strain>
    </source>
</reference>
<feature type="region of interest" description="Disordered" evidence="1">
    <location>
        <begin position="1"/>
        <end position="165"/>
    </location>
</feature>
<dbReference type="AlphaFoldDB" id="A0AAN7ZN10"/>
<sequence length="165" mass="17548">MSFLRTIRQPLLRQSVRTAPRATFSTSTCRAAGDYGGDEGAPPGQKPSEQTGKNPSEHLEHPGPAPPSVAGGSKEQGTKGSGGDQTNAGNSQQSGESSNKGTQGAQPKIFNPSKPSEESEDVKKHNQEVDQRAEKTHDKAPNKEQEKDKVSKPYWSGQGGADRQP</sequence>
<protein>
    <submittedName>
        <fullName evidence="2">Uncharacterized protein</fullName>
    </submittedName>
</protein>
<comment type="caution">
    <text evidence="2">The sequence shown here is derived from an EMBL/GenBank/DDBJ whole genome shotgun (WGS) entry which is preliminary data.</text>
</comment>
<evidence type="ECO:0000256" key="1">
    <source>
        <dbReference type="SAM" id="MobiDB-lite"/>
    </source>
</evidence>
<feature type="compositionally biased region" description="Polar residues" evidence="1">
    <location>
        <begin position="84"/>
        <end position="105"/>
    </location>
</feature>
<evidence type="ECO:0000313" key="2">
    <source>
        <dbReference type="EMBL" id="KAK5698042.1"/>
    </source>
</evidence>
<proteinExistence type="predicted"/>
<dbReference type="Proteomes" id="UP001310594">
    <property type="component" value="Unassembled WGS sequence"/>
</dbReference>
<gene>
    <name evidence="2" type="ORF">LTR97_007002</name>
</gene>
<dbReference type="EMBL" id="JAVRQU010000010">
    <property type="protein sequence ID" value="KAK5698042.1"/>
    <property type="molecule type" value="Genomic_DNA"/>
</dbReference>
<accession>A0AAN7ZN10</accession>
<name>A0AAN7ZN10_9PEZI</name>
<feature type="compositionally biased region" description="Basic and acidic residues" evidence="1">
    <location>
        <begin position="115"/>
        <end position="151"/>
    </location>
</feature>